<evidence type="ECO:0000256" key="1">
    <source>
        <dbReference type="ARBA" id="ARBA00004141"/>
    </source>
</evidence>
<feature type="transmembrane region" description="Helical" evidence="5">
    <location>
        <begin position="230"/>
        <end position="258"/>
    </location>
</feature>
<dbReference type="AlphaFoldDB" id="A0A3B1CDR8"/>
<feature type="transmembrane region" description="Helical" evidence="5">
    <location>
        <begin position="331"/>
        <end position="349"/>
    </location>
</feature>
<dbReference type="InterPro" id="IPR050598">
    <property type="entry name" value="AminoAcid_Transporter"/>
</dbReference>
<feature type="transmembrane region" description="Helical" evidence="5">
    <location>
        <begin position="194"/>
        <end position="218"/>
    </location>
</feature>
<feature type="transmembrane region" description="Helical" evidence="5">
    <location>
        <begin position="42"/>
        <end position="65"/>
    </location>
</feature>
<evidence type="ECO:0000256" key="3">
    <source>
        <dbReference type="ARBA" id="ARBA00022989"/>
    </source>
</evidence>
<dbReference type="PANTHER" id="PTHR11785:SF512">
    <property type="entry name" value="SOBREMESA, ISOFORM B"/>
    <property type="match status" value="1"/>
</dbReference>
<name>A0A3B1CDR8_9ZZZZ</name>
<gene>
    <name evidence="6" type="ORF">MNBD_IGNAVI01-973</name>
</gene>
<dbReference type="EMBL" id="UOGD01000278">
    <property type="protein sequence ID" value="VAX24711.1"/>
    <property type="molecule type" value="Genomic_DNA"/>
</dbReference>
<dbReference type="Gene3D" id="1.20.1740.10">
    <property type="entry name" value="Amino acid/polyamine transporter I"/>
    <property type="match status" value="1"/>
</dbReference>
<reference evidence="6" key="1">
    <citation type="submission" date="2018-06" db="EMBL/GenBank/DDBJ databases">
        <authorList>
            <person name="Zhirakovskaya E."/>
        </authorList>
    </citation>
    <scope>NUCLEOTIDE SEQUENCE</scope>
</reference>
<keyword evidence="3 5" id="KW-1133">Transmembrane helix</keyword>
<evidence type="ECO:0000256" key="2">
    <source>
        <dbReference type="ARBA" id="ARBA00022692"/>
    </source>
</evidence>
<feature type="transmembrane region" description="Helical" evidence="5">
    <location>
        <begin position="389"/>
        <end position="408"/>
    </location>
</feature>
<dbReference type="GO" id="GO:0016020">
    <property type="term" value="C:membrane"/>
    <property type="evidence" value="ECO:0007669"/>
    <property type="project" value="UniProtKB-SubCell"/>
</dbReference>
<keyword evidence="2 5" id="KW-0812">Transmembrane</keyword>
<feature type="transmembrane region" description="Helical" evidence="5">
    <location>
        <begin position="116"/>
        <end position="141"/>
    </location>
</feature>
<dbReference type="InterPro" id="IPR002293">
    <property type="entry name" value="AA/rel_permease1"/>
</dbReference>
<feature type="transmembrane region" description="Helical" evidence="5">
    <location>
        <begin position="153"/>
        <end position="174"/>
    </location>
</feature>
<evidence type="ECO:0008006" key="7">
    <source>
        <dbReference type="Google" id="ProtNLM"/>
    </source>
</evidence>
<feature type="transmembrane region" description="Helical" evidence="5">
    <location>
        <begin position="77"/>
        <end position="96"/>
    </location>
</feature>
<protein>
    <recommendedName>
        <fullName evidence="7">Amino acid permease</fullName>
    </recommendedName>
</protein>
<feature type="transmembrane region" description="Helical" evidence="5">
    <location>
        <begin position="355"/>
        <end position="377"/>
    </location>
</feature>
<evidence type="ECO:0000313" key="6">
    <source>
        <dbReference type="EMBL" id="VAX24711.1"/>
    </source>
</evidence>
<proteinExistence type="predicted"/>
<feature type="transmembrane region" description="Helical" evidence="5">
    <location>
        <begin position="414"/>
        <end position="436"/>
    </location>
</feature>
<dbReference type="GO" id="GO:0015179">
    <property type="term" value="F:L-amino acid transmembrane transporter activity"/>
    <property type="evidence" value="ECO:0007669"/>
    <property type="project" value="TreeGrafter"/>
</dbReference>
<evidence type="ECO:0000256" key="5">
    <source>
        <dbReference type="SAM" id="Phobius"/>
    </source>
</evidence>
<accession>A0A3B1CDR8</accession>
<feature type="transmembrane region" description="Helical" evidence="5">
    <location>
        <begin position="16"/>
        <end position="36"/>
    </location>
</feature>
<sequence>MLKPKRELNLTQTSSIIIGQVIGSGIFINIPIVAAITGNPWVAVFIWFLGGLLWLPQIFILAEMGTAYPDQGGPYHFIYKAGSPFLAFMYTWTAFLTSDTPTLTIIGLLAADALSYYFPALNLGIYAKMFAAGLIIIFTIIQYRSVRIGSDVQVVLTISKLLPLFTVVIVGFFFLGDGNLAIQSLFTTVDGEPISISIITAGVAATIWAYAGFLNILYTSGEVKNPTVNLPKALIGSVVFVMAAYILISLFTSAIVPFKELISVEEGKFINPFMYIDTFSGIAGGLFAVAVFVSMLGVMNSSVITQPRLEYAMARDGLFFKPFAKLHPKHLTPGFSILFQSGFAIILLFGELGDLLGYFTLSYVLQNTLVYASIFWLRKKEDYNPTYKSPWWMFMGGASVLIQLYLAYGAFLAYPLGGLLASISLIVTGLPLYLYFRKE</sequence>
<evidence type="ECO:0000256" key="4">
    <source>
        <dbReference type="ARBA" id="ARBA00023136"/>
    </source>
</evidence>
<comment type="subcellular location">
    <subcellularLocation>
        <location evidence="1">Membrane</location>
        <topology evidence="1">Multi-pass membrane protein</topology>
    </subcellularLocation>
</comment>
<feature type="transmembrane region" description="Helical" evidence="5">
    <location>
        <begin position="278"/>
        <end position="299"/>
    </location>
</feature>
<dbReference type="PIRSF" id="PIRSF006060">
    <property type="entry name" value="AA_transporter"/>
    <property type="match status" value="1"/>
</dbReference>
<dbReference type="PANTHER" id="PTHR11785">
    <property type="entry name" value="AMINO ACID TRANSPORTER"/>
    <property type="match status" value="1"/>
</dbReference>
<keyword evidence="4 5" id="KW-0472">Membrane</keyword>
<dbReference type="Pfam" id="PF13520">
    <property type="entry name" value="AA_permease_2"/>
    <property type="match status" value="1"/>
</dbReference>
<organism evidence="6">
    <name type="scientific">hydrothermal vent metagenome</name>
    <dbReference type="NCBI Taxonomy" id="652676"/>
    <lineage>
        <taxon>unclassified sequences</taxon>
        <taxon>metagenomes</taxon>
        <taxon>ecological metagenomes</taxon>
    </lineage>
</organism>